<keyword evidence="3" id="KW-1185">Reference proteome</keyword>
<evidence type="ECO:0000313" key="2">
    <source>
        <dbReference type="EMBL" id="GIF90781.1"/>
    </source>
</evidence>
<reference evidence="2 3" key="1">
    <citation type="submission" date="2021-01" db="EMBL/GenBank/DDBJ databases">
        <title>Whole genome shotgun sequence of Catellatospora chokoriensis NBRC 107358.</title>
        <authorList>
            <person name="Komaki H."/>
            <person name="Tamura T."/>
        </authorList>
    </citation>
    <scope>NUCLEOTIDE SEQUENCE [LARGE SCALE GENOMIC DNA]</scope>
    <source>
        <strain evidence="2 3">NBRC 107358</strain>
    </source>
</reference>
<proteinExistence type="predicted"/>
<dbReference type="Gene3D" id="3.10.450.50">
    <property type="match status" value="1"/>
</dbReference>
<dbReference type="AlphaFoldDB" id="A0A8J3K0M3"/>
<evidence type="ECO:0000259" key="1">
    <source>
        <dbReference type="Pfam" id="PF12680"/>
    </source>
</evidence>
<dbReference type="InterPro" id="IPR032710">
    <property type="entry name" value="NTF2-like_dom_sf"/>
</dbReference>
<gene>
    <name evidence="2" type="ORF">Cch02nite_42250</name>
</gene>
<evidence type="ECO:0000313" key="3">
    <source>
        <dbReference type="Proteomes" id="UP000619293"/>
    </source>
</evidence>
<dbReference type="SUPFAM" id="SSF54427">
    <property type="entry name" value="NTF2-like"/>
    <property type="match status" value="1"/>
</dbReference>
<dbReference type="Proteomes" id="UP000619293">
    <property type="component" value="Unassembled WGS sequence"/>
</dbReference>
<protein>
    <recommendedName>
        <fullName evidence="1">SnoaL-like domain-containing protein</fullName>
    </recommendedName>
</protein>
<dbReference type="Pfam" id="PF12680">
    <property type="entry name" value="SnoaL_2"/>
    <property type="match status" value="1"/>
</dbReference>
<sequence>MLIQDQAVASAPWTGLNAGHQVGIAPLRRPMAPAVPGTRMIVDEYLARLAEGDAERIAELFADEVECYVAASEAAPWMASRGLAADFLRLTMPRFELGRSTVEADKVLVDGTDAVVLGHFIHVIKPTGRRLSSPVAIHLSVSGGRITSMHMYEDNVALVSRIRGKRPITSSACAAAKNALG</sequence>
<feature type="domain" description="SnoaL-like" evidence="1">
    <location>
        <begin position="42"/>
        <end position="148"/>
    </location>
</feature>
<accession>A0A8J3K0M3</accession>
<dbReference type="RefSeq" id="WP_191841585.1">
    <property type="nucleotide sequence ID" value="NZ_BAAALB010000012.1"/>
</dbReference>
<dbReference type="EMBL" id="BONG01000026">
    <property type="protein sequence ID" value="GIF90781.1"/>
    <property type="molecule type" value="Genomic_DNA"/>
</dbReference>
<organism evidence="2 3">
    <name type="scientific">Catellatospora chokoriensis</name>
    <dbReference type="NCBI Taxonomy" id="310353"/>
    <lineage>
        <taxon>Bacteria</taxon>
        <taxon>Bacillati</taxon>
        <taxon>Actinomycetota</taxon>
        <taxon>Actinomycetes</taxon>
        <taxon>Micromonosporales</taxon>
        <taxon>Micromonosporaceae</taxon>
        <taxon>Catellatospora</taxon>
    </lineage>
</organism>
<comment type="caution">
    <text evidence="2">The sequence shown here is derived from an EMBL/GenBank/DDBJ whole genome shotgun (WGS) entry which is preliminary data.</text>
</comment>
<dbReference type="InterPro" id="IPR037401">
    <property type="entry name" value="SnoaL-like"/>
</dbReference>
<name>A0A8J3K0M3_9ACTN</name>